<keyword evidence="2" id="KW-1185">Reference proteome</keyword>
<accession>A0A318EGV3</accession>
<dbReference type="InterPro" id="IPR009659">
    <property type="entry name" value="DUF1249"/>
</dbReference>
<proteinExistence type="predicted"/>
<dbReference type="EMBL" id="QICN01000001">
    <property type="protein sequence ID" value="PXV71170.1"/>
    <property type="molecule type" value="Genomic_DNA"/>
</dbReference>
<evidence type="ECO:0000313" key="1">
    <source>
        <dbReference type="EMBL" id="PXV71170.1"/>
    </source>
</evidence>
<reference evidence="1 2" key="1">
    <citation type="submission" date="2018-04" db="EMBL/GenBank/DDBJ databases">
        <title>Genomic Encyclopedia of Type Strains, Phase IV (KMG-IV): sequencing the most valuable type-strain genomes for metagenomic binning, comparative biology and taxonomic classification.</title>
        <authorList>
            <person name="Goeker M."/>
        </authorList>
    </citation>
    <scope>NUCLEOTIDE SEQUENCE [LARGE SCALE GENOMIC DNA]</scope>
    <source>
        <strain evidence="1 2">DSM 104150</strain>
    </source>
</reference>
<dbReference type="Pfam" id="PF06853">
    <property type="entry name" value="DUF1249"/>
    <property type="match status" value="1"/>
</dbReference>
<evidence type="ECO:0008006" key="3">
    <source>
        <dbReference type="Google" id="ProtNLM"/>
    </source>
</evidence>
<comment type="caution">
    <text evidence="1">The sequence shown here is derived from an EMBL/GenBank/DDBJ whole genome shotgun (WGS) entry which is preliminary data.</text>
</comment>
<dbReference type="PANTHER" id="PTHR38774">
    <property type="entry name" value="CYTOPLASMIC PROTEIN-RELATED"/>
    <property type="match status" value="1"/>
</dbReference>
<evidence type="ECO:0000313" key="2">
    <source>
        <dbReference type="Proteomes" id="UP000248330"/>
    </source>
</evidence>
<sequence length="159" mass="18612">MQATTELCPCCGKPRRLAHLIELYEHNYRLIQRLVPEFDIPYDGAVSHSQSDCPLHLQIVDRDRYTLTVHLTYEFTDETGVRRQPDLWVRLYRDAGVAEALRCSYRPPWRVEDDADPAAHAFLSEQWRRNLLLNKWLEYLLEHGHGFGLAERPRLAVTA</sequence>
<protein>
    <recommendedName>
        <fullName evidence="3">DUF1249 domain-containing protein</fullName>
    </recommendedName>
</protein>
<name>A0A318EGV3_9GAMM</name>
<dbReference type="Proteomes" id="UP000248330">
    <property type="component" value="Unassembled WGS sequence"/>
</dbReference>
<organism evidence="1 2">
    <name type="scientific">Sinimarinibacterium flocculans</name>
    <dbReference type="NCBI Taxonomy" id="985250"/>
    <lineage>
        <taxon>Bacteria</taxon>
        <taxon>Pseudomonadati</taxon>
        <taxon>Pseudomonadota</taxon>
        <taxon>Gammaproteobacteria</taxon>
        <taxon>Nevskiales</taxon>
        <taxon>Nevskiaceae</taxon>
        <taxon>Sinimarinibacterium</taxon>
    </lineage>
</organism>
<gene>
    <name evidence="1" type="ORF">C8D93_101212</name>
</gene>
<dbReference type="RefSeq" id="WP_245903781.1">
    <property type="nucleotide sequence ID" value="NZ_CAKZQT010000019.1"/>
</dbReference>
<dbReference type="AlphaFoldDB" id="A0A318EGV3"/>
<dbReference type="PANTHER" id="PTHR38774:SF1">
    <property type="entry name" value="CYTOPLASMIC PROTEIN"/>
    <property type="match status" value="1"/>
</dbReference>